<keyword evidence="2" id="KW-1185">Reference proteome</keyword>
<reference evidence="2" key="1">
    <citation type="submission" date="2024-04" db="EMBL/GenBank/DDBJ databases">
        <authorList>
            <person name="Shaw F."/>
            <person name="Minotto A."/>
        </authorList>
    </citation>
    <scope>NUCLEOTIDE SEQUENCE [LARGE SCALE GENOMIC DNA]</scope>
</reference>
<evidence type="ECO:0000313" key="1">
    <source>
        <dbReference type="EMBL" id="CAL1710647.1"/>
    </source>
</evidence>
<dbReference type="EMBL" id="OZ037949">
    <property type="protein sequence ID" value="CAL1710647.1"/>
    <property type="molecule type" value="Genomic_DNA"/>
</dbReference>
<evidence type="ECO:0008006" key="3">
    <source>
        <dbReference type="Google" id="ProtNLM"/>
    </source>
</evidence>
<organism evidence="1 2">
    <name type="scientific">Somion occarium</name>
    <dbReference type="NCBI Taxonomy" id="3059160"/>
    <lineage>
        <taxon>Eukaryota</taxon>
        <taxon>Fungi</taxon>
        <taxon>Dikarya</taxon>
        <taxon>Basidiomycota</taxon>
        <taxon>Agaricomycotina</taxon>
        <taxon>Agaricomycetes</taxon>
        <taxon>Polyporales</taxon>
        <taxon>Cerrenaceae</taxon>
        <taxon>Somion</taxon>
    </lineage>
</organism>
<gene>
    <name evidence="1" type="ORF">GFSPODELE1_LOCUS7930</name>
</gene>
<evidence type="ECO:0000313" key="2">
    <source>
        <dbReference type="Proteomes" id="UP001497453"/>
    </source>
</evidence>
<dbReference type="SUPFAM" id="SSF52047">
    <property type="entry name" value="RNI-like"/>
    <property type="match status" value="1"/>
</dbReference>
<proteinExistence type="predicted"/>
<protein>
    <recommendedName>
        <fullName evidence="3">F-box domain-containing protein</fullName>
    </recommendedName>
</protein>
<accession>A0ABP1DTW1</accession>
<name>A0ABP1DTW1_9APHY</name>
<sequence length="501" mass="57903">MQVDFMDPYSSVSAVLSNVDLLYEIFGRFYLKTPLVPPSRREHLCYEDDALRAHALANLARVCRTFRDPALDILWNQQDNLSATLALLPQAGLSISDAELTRFETYTKRVRYLRLDDLPEPSVLNMVARLRNGQPLFPSLRTLEMYEIWPLTPTEGALLFCSTLRDIRLWGRQLQPSLRCGPLTPRQQIDLCLQLLSTRSPDLRALSLEYHYIPASRHISALDPVLMLRNFQDITPTIKRDPFSREMPSVWLQKLSVLEHLDRLALSEGPFVMHNTPCFLPNAFSALRHLRVAGQSKTWSQFFSRIFPLCLIDISFLDTQFWLTEEDQHDIYQCMEAIARHRMLERVKVTNSSFSHHDNPDNAIPMWMIVKPLLALHQLRELTIISNKYVTLTDDEVSCMATAWPGLESLDLYQNRWVSLCPTVTSLMGLASHCPQLKDLRLVVDFANLPNVQAVRCMSHRLEFLVCRRRDRSQRIDEENAEKAAAVVDRIFRFANKVLPW</sequence>
<dbReference type="InterPro" id="IPR032675">
    <property type="entry name" value="LRR_dom_sf"/>
</dbReference>
<dbReference type="Gene3D" id="3.80.10.10">
    <property type="entry name" value="Ribonuclease Inhibitor"/>
    <property type="match status" value="1"/>
</dbReference>
<dbReference type="Proteomes" id="UP001497453">
    <property type="component" value="Chromosome 6"/>
</dbReference>